<feature type="repeat" description="WD" evidence="3">
    <location>
        <begin position="1087"/>
        <end position="1120"/>
    </location>
</feature>
<dbReference type="SMART" id="SM00320">
    <property type="entry name" value="WD40"/>
    <property type="match status" value="9"/>
</dbReference>
<evidence type="ECO:0000313" key="7">
    <source>
        <dbReference type="Proteomes" id="UP000219612"/>
    </source>
</evidence>
<dbReference type="InterPro" id="IPR050505">
    <property type="entry name" value="WDR55/POC1"/>
</dbReference>
<evidence type="ECO:0000256" key="4">
    <source>
        <dbReference type="SAM" id="Phobius"/>
    </source>
</evidence>
<dbReference type="Pfam" id="PF20703">
    <property type="entry name" value="nSTAND1"/>
    <property type="match status" value="1"/>
</dbReference>
<dbReference type="RefSeq" id="WP_179855243.1">
    <property type="nucleotide sequence ID" value="NZ_OBDY01000007.1"/>
</dbReference>
<dbReference type="PROSITE" id="PS50294">
    <property type="entry name" value="WD_REPEATS_REGION"/>
    <property type="match status" value="4"/>
</dbReference>
<keyword evidence="4" id="KW-0472">Membrane</keyword>
<keyword evidence="1 3" id="KW-0853">WD repeat</keyword>
<dbReference type="PRINTS" id="PR00320">
    <property type="entry name" value="GPROTEINBRPT"/>
</dbReference>
<feature type="repeat" description="WD" evidence="3">
    <location>
        <begin position="1129"/>
        <end position="1170"/>
    </location>
</feature>
<dbReference type="PROSITE" id="PS50082">
    <property type="entry name" value="WD_REPEATS_2"/>
    <property type="match status" value="6"/>
</dbReference>
<proteinExistence type="predicted"/>
<protein>
    <submittedName>
        <fullName evidence="6">WD40 repeat</fullName>
    </submittedName>
</protein>
<dbReference type="CDD" id="cd00093">
    <property type="entry name" value="HTH_XRE"/>
    <property type="match status" value="1"/>
</dbReference>
<dbReference type="EMBL" id="OBDY01000007">
    <property type="protein sequence ID" value="SNY45473.1"/>
    <property type="molecule type" value="Genomic_DNA"/>
</dbReference>
<gene>
    <name evidence="6" type="ORF">SAMN05421748_107235</name>
</gene>
<dbReference type="InterPro" id="IPR020472">
    <property type="entry name" value="WD40_PAC1"/>
</dbReference>
<name>A0A285IC18_9ACTN</name>
<feature type="repeat" description="WD" evidence="3">
    <location>
        <begin position="878"/>
        <end position="910"/>
    </location>
</feature>
<evidence type="ECO:0000256" key="2">
    <source>
        <dbReference type="ARBA" id="ARBA00022737"/>
    </source>
</evidence>
<keyword evidence="7" id="KW-1185">Reference proteome</keyword>
<evidence type="ECO:0000256" key="3">
    <source>
        <dbReference type="PROSITE-ProRule" id="PRU00221"/>
    </source>
</evidence>
<keyword evidence="2" id="KW-0677">Repeat</keyword>
<feature type="repeat" description="WD" evidence="3">
    <location>
        <begin position="714"/>
        <end position="748"/>
    </location>
</feature>
<reference evidence="6 7" key="1">
    <citation type="submission" date="2017-09" db="EMBL/GenBank/DDBJ databases">
        <authorList>
            <person name="Ehlers B."/>
            <person name="Leendertz F.H."/>
        </authorList>
    </citation>
    <scope>NUCLEOTIDE SEQUENCE [LARGE SCALE GENOMIC DNA]</scope>
    <source>
        <strain evidence="6 7">CGMCC 4.6857</strain>
    </source>
</reference>
<dbReference type="SUPFAM" id="SSF50978">
    <property type="entry name" value="WD40 repeat-like"/>
    <property type="match status" value="1"/>
</dbReference>
<dbReference type="SUPFAM" id="SSF82171">
    <property type="entry name" value="DPP6 N-terminal domain-like"/>
    <property type="match status" value="1"/>
</dbReference>
<keyword evidence="4" id="KW-1133">Transmembrane helix</keyword>
<dbReference type="InterPro" id="IPR049052">
    <property type="entry name" value="nSTAND1"/>
</dbReference>
<sequence>MPRPERPLDGLDGPVARLAAGLRELREKAGKPGYRQMAARVNYSVATLSAAASGRRLPTLEVTLAYVAACNGDREEWERRWREAERLSMAPTADPGTEANGRGRSPYLGLASFKTQDAGLFFGRAVLVDELVRRLRQRRFLAVFGPSGVGKSSLMRAGLVPAAGGPALVFMPGAHPLAELALHLARHAGVPAGGLLDELRQDPARASLMVRHGLPHGPEDGDLLVVVDQFEEVFASGVDPGERADFMAALVAMCREPDGRARVVLAVRADHYTRFTEHPELLAALADAQVLIGGMSPAELREAVTKPAERRGARVEGALVATIVAEVSDSPGGLPLAAHAMREAWHRRQGSLVTLAGYQAAGGLAGAVAHTAEEAYERLSGQERLVAQRVVLRMVDVGPDGLIIRRRLSRAELETIESAPAVIEAFAAARLVSTGRDTVEIAHEALIRAWPRLRDWVEESRAGLRLHRQLTEAAAAWESLGRDEGALYRGLRLSTTADAADAKVIDVAGVEGEFLEAGLALRDREARLRQRRTRRLFAGLFAVLTVVCVLATGAAVAARRAATERDRAGAERDRAVARELAAGARAERMTDPDLALLLASRAYRLHPDDQTESVLRQATADARSTLTMEAHDAEVYSVAVSGSRAASADTSGVVKVWDLQGRAPAISAPVPGISVDFGPDGSLAIAHLSGRVVLWRPDSGGPPRPLNPPALADVSRLAYSPDGRWVAACSADGHVYVWDTTRDGSRRALPYTGVAFDLAFGPGGRLALVSDDGTIRIWDVGGTAPPVVIRQPAAVPPDAVAISPDGRRIAVGGYENVTIWSLAGRTGPQIYHGPELWYTSVAFSPDGRHIAAGTSERTIRIWDVSDSTPGPAERGVALRGHRGSVQDLAFSPDGRRLVSGSDDATVRVWDSTAAAPATATLPRRAPGGQMLSDDGSFMAATTESGTISVFPTRTPQHMTTLRTVPSGRMFPAVSAGGRSVAAATLDTEQIRWWRRTTDDRPAVLECRRRSAPTTNEVALSDDGRVLAAACGDGEIRVWRAGERQVAGRIDGFGPIAINRDATLVALFRDPRDVVLWDPATGRLVRTLKGHSGSADRVRFSPDGRLLAVAGDDGMIRVWTVAGDDDPVVLTGTVGQTAAISFSPDGKLIADVGTDGVVRLWNTDGSGEALTLDQPADASELAFSADGRQLITLVGATFRFMPCEVCGPIDEVIALAAQRTTRNFTPEERAKYLREPE</sequence>
<dbReference type="InterPro" id="IPR036322">
    <property type="entry name" value="WD40_repeat_dom_sf"/>
</dbReference>
<dbReference type="SUPFAM" id="SSF52540">
    <property type="entry name" value="P-loop containing nucleoside triphosphate hydrolases"/>
    <property type="match status" value="1"/>
</dbReference>
<feature type="repeat" description="WD" evidence="3">
    <location>
        <begin position="628"/>
        <end position="667"/>
    </location>
</feature>
<dbReference type="InterPro" id="IPR027417">
    <property type="entry name" value="P-loop_NTPase"/>
</dbReference>
<dbReference type="InterPro" id="IPR001387">
    <property type="entry name" value="Cro/C1-type_HTH"/>
</dbReference>
<dbReference type="Gene3D" id="2.130.10.10">
    <property type="entry name" value="YVTN repeat-like/Quinoprotein amine dehydrogenase"/>
    <property type="match status" value="4"/>
</dbReference>
<dbReference type="InterPro" id="IPR015943">
    <property type="entry name" value="WD40/YVTN_repeat-like_dom_sf"/>
</dbReference>
<keyword evidence="4" id="KW-0812">Transmembrane</keyword>
<dbReference type="Proteomes" id="UP000219612">
    <property type="component" value="Unassembled WGS sequence"/>
</dbReference>
<accession>A0A285IC18</accession>
<feature type="repeat" description="WD" evidence="3">
    <location>
        <begin position="831"/>
        <end position="865"/>
    </location>
</feature>
<dbReference type="Pfam" id="PF00400">
    <property type="entry name" value="WD40"/>
    <property type="match status" value="8"/>
</dbReference>
<feature type="domain" description="HTH cro/C1-type" evidence="5">
    <location>
        <begin position="21"/>
        <end position="77"/>
    </location>
</feature>
<dbReference type="SMART" id="SM00530">
    <property type="entry name" value="HTH_XRE"/>
    <property type="match status" value="1"/>
</dbReference>
<dbReference type="Gene3D" id="3.40.50.300">
    <property type="entry name" value="P-loop containing nucleotide triphosphate hydrolases"/>
    <property type="match status" value="1"/>
</dbReference>
<evidence type="ECO:0000313" key="6">
    <source>
        <dbReference type="EMBL" id="SNY45473.1"/>
    </source>
</evidence>
<dbReference type="InterPro" id="IPR001680">
    <property type="entry name" value="WD40_rpt"/>
</dbReference>
<dbReference type="PANTHER" id="PTHR44019:SF8">
    <property type="entry name" value="POC1 CENTRIOLAR PROTEIN HOMOLOG"/>
    <property type="match status" value="1"/>
</dbReference>
<feature type="transmembrane region" description="Helical" evidence="4">
    <location>
        <begin position="536"/>
        <end position="558"/>
    </location>
</feature>
<organism evidence="6 7">
    <name type="scientific">Paractinoplanes atraurantiacus</name>
    <dbReference type="NCBI Taxonomy" id="1036182"/>
    <lineage>
        <taxon>Bacteria</taxon>
        <taxon>Bacillati</taxon>
        <taxon>Actinomycetota</taxon>
        <taxon>Actinomycetes</taxon>
        <taxon>Micromonosporales</taxon>
        <taxon>Micromonosporaceae</taxon>
        <taxon>Paractinoplanes</taxon>
    </lineage>
</organism>
<dbReference type="CDD" id="cd00200">
    <property type="entry name" value="WD40"/>
    <property type="match status" value="2"/>
</dbReference>
<dbReference type="PANTHER" id="PTHR44019">
    <property type="entry name" value="WD REPEAT-CONTAINING PROTEIN 55"/>
    <property type="match status" value="1"/>
</dbReference>
<evidence type="ECO:0000256" key="1">
    <source>
        <dbReference type="ARBA" id="ARBA00022574"/>
    </source>
</evidence>
<evidence type="ECO:0000259" key="5">
    <source>
        <dbReference type="SMART" id="SM00530"/>
    </source>
</evidence>
<dbReference type="AlphaFoldDB" id="A0A285IC18"/>